<dbReference type="OrthoDB" id="2115465at2759"/>
<dbReference type="EMBL" id="LK028576">
    <property type="protein sequence ID" value="CDS16637.1"/>
    <property type="molecule type" value="Genomic_DNA"/>
</dbReference>
<dbReference type="GO" id="GO:0008285">
    <property type="term" value="P:negative regulation of cell population proliferation"/>
    <property type="evidence" value="ECO:0007669"/>
    <property type="project" value="InterPro"/>
</dbReference>
<reference evidence="1 2" key="1">
    <citation type="journal article" date="2013" name="Nature">
        <title>The genomes of four tapeworm species reveal adaptations to parasitism.</title>
        <authorList>
            <person name="Tsai I.J."/>
            <person name="Zarowiecki M."/>
            <person name="Holroyd N."/>
            <person name="Garciarrubio A."/>
            <person name="Sanchez-Flores A."/>
            <person name="Brooks K.L."/>
            <person name="Tracey A."/>
            <person name="Bobes R.J."/>
            <person name="Fragoso G."/>
            <person name="Sciutto E."/>
            <person name="Aslett M."/>
            <person name="Beasley H."/>
            <person name="Bennett H.M."/>
            <person name="Cai J."/>
            <person name="Camicia F."/>
            <person name="Clark R."/>
            <person name="Cucher M."/>
            <person name="De Silva N."/>
            <person name="Day T.A."/>
            <person name="Deplazes P."/>
            <person name="Estrada K."/>
            <person name="Fernandez C."/>
            <person name="Holland P.W."/>
            <person name="Hou J."/>
            <person name="Hu S."/>
            <person name="Huckvale T."/>
            <person name="Hung S.S."/>
            <person name="Kamenetzky L."/>
            <person name="Keane J.A."/>
            <person name="Kiss F."/>
            <person name="Koziol U."/>
            <person name="Lambert O."/>
            <person name="Liu K."/>
            <person name="Luo X."/>
            <person name="Luo Y."/>
            <person name="Macchiaroli N."/>
            <person name="Nichol S."/>
            <person name="Paps J."/>
            <person name="Parkinson J."/>
            <person name="Pouchkina-Stantcheva N."/>
            <person name="Riddiford N."/>
            <person name="Rosenzvit M."/>
            <person name="Salinas G."/>
            <person name="Wasmuth J.D."/>
            <person name="Zamanian M."/>
            <person name="Zheng Y."/>
            <person name="Cai X."/>
            <person name="Soberon X."/>
            <person name="Olson P.D."/>
            <person name="Laclette J.P."/>
            <person name="Brehm K."/>
            <person name="Berriman M."/>
            <person name="Garciarrubio A."/>
            <person name="Bobes R.J."/>
            <person name="Fragoso G."/>
            <person name="Sanchez-Flores A."/>
            <person name="Estrada K."/>
            <person name="Cevallos M.A."/>
            <person name="Morett E."/>
            <person name="Gonzalez V."/>
            <person name="Portillo T."/>
            <person name="Ochoa-Leyva A."/>
            <person name="Jose M.V."/>
            <person name="Sciutto E."/>
            <person name="Landa A."/>
            <person name="Jimenez L."/>
            <person name="Valdes V."/>
            <person name="Carrero J.C."/>
            <person name="Larralde C."/>
            <person name="Morales-Montor J."/>
            <person name="Limon-Lason J."/>
            <person name="Soberon X."/>
            <person name="Laclette J.P."/>
        </authorList>
    </citation>
    <scope>NUCLEOTIDE SEQUENCE [LARGE SCALE GENOMIC DNA]</scope>
</reference>
<proteinExistence type="predicted"/>
<organism evidence="1">
    <name type="scientific">Echinococcus granulosus</name>
    <name type="common">Hydatid tapeworm</name>
    <dbReference type="NCBI Taxonomy" id="6210"/>
    <lineage>
        <taxon>Eukaryota</taxon>
        <taxon>Metazoa</taxon>
        <taxon>Spiralia</taxon>
        <taxon>Lophotrochozoa</taxon>
        <taxon>Platyhelminthes</taxon>
        <taxon>Cestoda</taxon>
        <taxon>Eucestoda</taxon>
        <taxon>Cyclophyllidea</taxon>
        <taxon>Taeniidae</taxon>
        <taxon>Echinococcus</taxon>
        <taxon>Echinococcus granulosus group</taxon>
    </lineage>
</organism>
<dbReference type="GO" id="GO:0005737">
    <property type="term" value="C:cytoplasm"/>
    <property type="evidence" value="ECO:0007669"/>
    <property type="project" value="TreeGrafter"/>
</dbReference>
<dbReference type="InterPro" id="IPR013783">
    <property type="entry name" value="Ig-like_fold"/>
</dbReference>
<evidence type="ECO:0000313" key="1">
    <source>
        <dbReference type="EMBL" id="CDS16637.1"/>
    </source>
</evidence>
<dbReference type="PANTHER" id="PTHR46348">
    <property type="entry name" value="DELETED IN LUNG AND ESOPHAGEAL CANCER PROTEIN 1"/>
    <property type="match status" value="1"/>
</dbReference>
<evidence type="ECO:0000313" key="2">
    <source>
        <dbReference type="Proteomes" id="UP000492820"/>
    </source>
</evidence>
<name>A0A068WDW2_ECHGR</name>
<dbReference type="WBParaSite" id="EgrG_000905800">
    <property type="protein sequence ID" value="EgrG_000905800"/>
    <property type="gene ID" value="EgrG_000905800"/>
</dbReference>
<dbReference type="GO" id="GO:0005929">
    <property type="term" value="C:cilium"/>
    <property type="evidence" value="ECO:0007669"/>
    <property type="project" value="TreeGrafter"/>
</dbReference>
<reference evidence="1" key="2">
    <citation type="submission" date="2014-06" db="EMBL/GenBank/DDBJ databases">
        <authorList>
            <person name="Aslett M."/>
        </authorList>
    </citation>
    <scope>NUCLEOTIDE SEQUENCE</scope>
</reference>
<dbReference type="Proteomes" id="UP000492820">
    <property type="component" value="Unassembled WGS sequence"/>
</dbReference>
<dbReference type="InterPro" id="IPR033304">
    <property type="entry name" value="DLEC1"/>
</dbReference>
<gene>
    <name evidence="1" type="ORF">EgrG_000905800</name>
</gene>
<reference evidence="3" key="3">
    <citation type="submission" date="2020-10" db="UniProtKB">
        <authorList>
            <consortium name="WormBaseParasite"/>
        </authorList>
    </citation>
    <scope>IDENTIFICATION</scope>
</reference>
<dbReference type="AlphaFoldDB" id="A0A068WDW2"/>
<dbReference type="PANTHER" id="PTHR46348:SF1">
    <property type="entry name" value="DELETED IN LUNG AND ESOPHAGEAL CANCER PROTEIN 1"/>
    <property type="match status" value="1"/>
</dbReference>
<dbReference type="GO" id="GO:0015631">
    <property type="term" value="F:tubulin binding"/>
    <property type="evidence" value="ECO:0007669"/>
    <property type="project" value="TreeGrafter"/>
</dbReference>
<dbReference type="Gene3D" id="2.60.40.10">
    <property type="entry name" value="Immunoglobulins"/>
    <property type="match status" value="1"/>
</dbReference>
<evidence type="ECO:0000313" key="3">
    <source>
        <dbReference type="WBParaSite" id="EgrG_000905800"/>
    </source>
</evidence>
<sequence>MPRKVYVTVENTSAVPAVFTCKLDHFQSQEQVPLNIEIVQREDTQTQSAKAYEFCKQLLKTKWAFAISVYPSSSSINPLAHETITIRLIGCAEIFGEFHDTLKISVLPLKKYEAEPGALIARLPVIARAYGSPVDFLMATKSMNKEDFNECLNAVVMDAKLSELLLSYIPACERTATLGFISSITGKREQEVKLRNNSSFTVRLDWHLYCYENRGDDRLLDLCTAVNDQTHFTDGQTKSTHASGEHEAKPSISLPLRPQGSYAVLRSYATAGRLIEPMGINESGITLFPLQTIIPSHREASTFVSIDGRIASLQKETKIEAYAQGFISIEKAEDNVRLLEPLFLPHLRLNLKATVTQPAVTLEYGDEIGVPVRLPPCPAECTPKSFQIIIRAEDFILSTSLFSSIQQKSSGRQGDEDQLLILEYNKSPGAPQHLADRIWCFRRLAVRNLSPYPVAVQAEASEGEFFFKEDVQLKARHHSHVIEILNSPQTKEQLHSKKWLKVAANDTQYTELNILLGCLVTRPRLSKASTSTVQTRFGKLSCALRGSEQAETVLASTEIQIVIEKRLKLPEIALISPMLVDFPYTAVKQSSMIDVKIANLGVSGTIWVVEPSNATASKKPKPEGLRVFSTTPTSGFLAATADPFRQDCARLSVKFTPRMAGEYTKELVILDALTNRTVSVHLRGRGYLQRLPN</sequence>
<accession>A0A068WDW2</accession>
<protein>
    <submittedName>
        <fullName evidence="1 3">TonB box</fullName>
    </submittedName>
</protein>